<keyword evidence="2" id="KW-1185">Reference proteome</keyword>
<accession>A0A2U8UUA2</accession>
<dbReference type="KEGG" id="vg:54992495"/>
<evidence type="ECO:0000313" key="1">
    <source>
        <dbReference type="EMBL" id="AWN07699.1"/>
    </source>
</evidence>
<organism evidence="1 2">
    <name type="scientific">Microbacterium phage Hendrix</name>
    <dbReference type="NCBI Taxonomy" id="2182341"/>
    <lineage>
        <taxon>Viruses</taxon>
        <taxon>Duplodnaviria</taxon>
        <taxon>Heunggongvirae</taxon>
        <taxon>Uroviricota</taxon>
        <taxon>Caudoviricetes</taxon>
        <taxon>Rogerhendrixvirus</taxon>
        <taxon>Rogerhendrixvirus hendrix</taxon>
    </lineage>
</organism>
<dbReference type="EMBL" id="MH183162">
    <property type="protein sequence ID" value="AWN07699.1"/>
    <property type="molecule type" value="Genomic_DNA"/>
</dbReference>
<evidence type="ECO:0000313" key="2">
    <source>
        <dbReference type="Proteomes" id="UP000247284"/>
    </source>
</evidence>
<dbReference type="Proteomes" id="UP000247284">
    <property type="component" value="Segment"/>
</dbReference>
<dbReference type="RefSeq" id="YP_009801966.1">
    <property type="nucleotide sequence ID" value="NC_047977.1"/>
</dbReference>
<gene>
    <name evidence="1" type="primary">28</name>
    <name evidence="1" type="ORF">PBI_HENDRIX_28</name>
</gene>
<reference evidence="2" key="1">
    <citation type="submission" date="2018-04" db="EMBL/GenBank/DDBJ databases">
        <authorList>
            <person name="Go L.Y."/>
            <person name="Mitchell J.A."/>
        </authorList>
    </citation>
    <scope>NUCLEOTIDE SEQUENCE [LARGE SCALE GENOMIC DNA]</scope>
</reference>
<dbReference type="GeneID" id="54992495"/>
<sequence length="123" mass="13857">MTAPARGLPAGTCLHCQQTRAEVKANQTYCATLTTGEYTEVDQEWPRHRWADWGNIALLAAGIKPEYFNLYRRASQWDLEWAACEHLTRGHIPSNGSKEDREWFGTEKGQCVACGKKNVGEES</sequence>
<name>A0A2U8UUA2_9CAUD</name>
<protein>
    <submittedName>
        <fullName evidence="1">Uncharacterized protein</fullName>
    </submittedName>
</protein>
<proteinExistence type="predicted"/>